<dbReference type="Gene3D" id="3.90.470.20">
    <property type="entry name" value="4'-phosphopantetheinyl transferase domain"/>
    <property type="match status" value="2"/>
</dbReference>
<organism evidence="5 6">
    <name type="scientific">Chryseobacterium pennipullorum</name>
    <dbReference type="NCBI Taxonomy" id="2258963"/>
    <lineage>
        <taxon>Bacteria</taxon>
        <taxon>Pseudomonadati</taxon>
        <taxon>Bacteroidota</taxon>
        <taxon>Flavobacteriia</taxon>
        <taxon>Flavobacteriales</taxon>
        <taxon>Weeksellaceae</taxon>
        <taxon>Chryseobacterium group</taxon>
        <taxon>Chryseobacterium</taxon>
    </lineage>
</organism>
<evidence type="ECO:0000256" key="1">
    <source>
        <dbReference type="ARBA" id="ARBA00010990"/>
    </source>
</evidence>
<sequence length="259" mass="30427">MLNRSGFLSGFRHFNIRRIALKKDIKMLIFNRIHSFYIIKKTSRESRMIILYTFIEEEKHQHLMDRYLDVFSENIKKDIMAYRRWQDAQLSLLGKVMLLHGLRTYYNIIDAELRKTPNNKPYLKDNPVHFNISHSKDLVACVIAKFPVGIDIEFCDPSINFQDFEFQMTPAECVQICKSEDKIKSFFTYWTAKEAVIKAHGDGIMIPLDSFQICNNTGIVDGEKFFVKDFFIDKNYCSCIASNDINVNNVVPVIEFFRM</sequence>
<evidence type="ECO:0000313" key="6">
    <source>
        <dbReference type="Proteomes" id="UP000256257"/>
    </source>
</evidence>
<evidence type="ECO:0000313" key="5">
    <source>
        <dbReference type="EMBL" id="REC44802.1"/>
    </source>
</evidence>
<dbReference type="GO" id="GO:0019878">
    <property type="term" value="P:lysine biosynthetic process via aminoadipic acid"/>
    <property type="evidence" value="ECO:0007669"/>
    <property type="project" value="TreeGrafter"/>
</dbReference>
<proteinExistence type="inferred from homology"/>
<accession>A0A3D9AUK7</accession>
<name>A0A3D9AUK7_9FLAO</name>
<dbReference type="GO" id="GO:0008897">
    <property type="term" value="F:holo-[acyl-carrier-protein] synthase activity"/>
    <property type="evidence" value="ECO:0007669"/>
    <property type="project" value="InterPro"/>
</dbReference>
<gene>
    <name evidence="5" type="ORF">DRF67_17175</name>
</gene>
<dbReference type="InterPro" id="IPR008278">
    <property type="entry name" value="4-PPantetheinyl_Trfase_dom"/>
</dbReference>
<dbReference type="PANTHER" id="PTHR12215">
    <property type="entry name" value="PHOSPHOPANTETHEINE TRANSFERASE"/>
    <property type="match status" value="1"/>
</dbReference>
<dbReference type="Pfam" id="PF22624">
    <property type="entry name" value="AASDHPPT_N"/>
    <property type="match status" value="1"/>
</dbReference>
<dbReference type="OrthoDB" id="9808281at2"/>
<comment type="caution">
    <text evidence="5">The sequence shown here is derived from an EMBL/GenBank/DDBJ whole genome shotgun (WGS) entry which is preliminary data.</text>
</comment>
<dbReference type="GO" id="GO:0000287">
    <property type="term" value="F:magnesium ion binding"/>
    <property type="evidence" value="ECO:0007669"/>
    <property type="project" value="InterPro"/>
</dbReference>
<dbReference type="AlphaFoldDB" id="A0A3D9AUK7"/>
<evidence type="ECO:0000259" key="4">
    <source>
        <dbReference type="Pfam" id="PF22624"/>
    </source>
</evidence>
<keyword evidence="2 5" id="KW-0808">Transferase</keyword>
<dbReference type="Proteomes" id="UP000256257">
    <property type="component" value="Unassembled WGS sequence"/>
</dbReference>
<comment type="similarity">
    <text evidence="1">Belongs to the P-Pant transferase superfamily. Gsp/Sfp/HetI/AcpT family.</text>
</comment>
<evidence type="ECO:0000256" key="2">
    <source>
        <dbReference type="ARBA" id="ARBA00022679"/>
    </source>
</evidence>
<dbReference type="EMBL" id="QNVV01000018">
    <property type="protein sequence ID" value="REC44802.1"/>
    <property type="molecule type" value="Genomic_DNA"/>
</dbReference>
<dbReference type="InterPro" id="IPR050559">
    <property type="entry name" value="P-Pant_transferase_sf"/>
</dbReference>
<feature type="domain" description="4'-phosphopantetheinyl transferase N-terminal" evidence="4">
    <location>
        <begin position="68"/>
        <end position="141"/>
    </location>
</feature>
<dbReference type="InterPro" id="IPR037143">
    <property type="entry name" value="4-PPantetheinyl_Trfase_dom_sf"/>
</dbReference>
<dbReference type="InterPro" id="IPR055066">
    <property type="entry name" value="AASDHPPT_N"/>
</dbReference>
<reference evidence="5 6" key="1">
    <citation type="submission" date="2018-06" db="EMBL/GenBank/DDBJ databases">
        <title>Novel Chryseobacterium species.</title>
        <authorList>
            <person name="Newman J."/>
            <person name="Hugo C."/>
            <person name="Oosthuizen L."/>
            <person name="Charimba G."/>
        </authorList>
    </citation>
    <scope>NUCLEOTIDE SEQUENCE [LARGE SCALE GENOMIC DNA]</scope>
    <source>
        <strain evidence="5 6">7_F195</strain>
    </source>
</reference>
<dbReference type="Pfam" id="PF01648">
    <property type="entry name" value="ACPS"/>
    <property type="match status" value="1"/>
</dbReference>
<evidence type="ECO:0000259" key="3">
    <source>
        <dbReference type="Pfam" id="PF01648"/>
    </source>
</evidence>
<keyword evidence="6" id="KW-1185">Reference proteome</keyword>
<feature type="domain" description="4'-phosphopantetheinyl transferase" evidence="3">
    <location>
        <begin position="147"/>
        <end position="231"/>
    </location>
</feature>
<dbReference type="PANTHER" id="PTHR12215:SF10">
    <property type="entry name" value="L-AMINOADIPATE-SEMIALDEHYDE DEHYDROGENASE-PHOSPHOPANTETHEINYL TRANSFERASE"/>
    <property type="match status" value="1"/>
</dbReference>
<dbReference type="GO" id="GO:0005829">
    <property type="term" value="C:cytosol"/>
    <property type="evidence" value="ECO:0007669"/>
    <property type="project" value="TreeGrafter"/>
</dbReference>
<dbReference type="SUPFAM" id="SSF56214">
    <property type="entry name" value="4'-phosphopantetheinyl transferase"/>
    <property type="match status" value="2"/>
</dbReference>
<protein>
    <submittedName>
        <fullName evidence="5">4-phosphopantetheinyl transferase</fullName>
    </submittedName>
</protein>